<evidence type="ECO:0000313" key="3">
    <source>
        <dbReference type="Proteomes" id="UP000460287"/>
    </source>
</evidence>
<gene>
    <name evidence="2" type="ORF">FYJ33_12560</name>
</gene>
<feature type="transmembrane region" description="Helical" evidence="1">
    <location>
        <begin position="443"/>
        <end position="461"/>
    </location>
</feature>
<keyword evidence="1" id="KW-0812">Transmembrane</keyword>
<feature type="transmembrane region" description="Helical" evidence="1">
    <location>
        <begin position="482"/>
        <end position="502"/>
    </location>
</feature>
<feature type="transmembrane region" description="Helical" evidence="1">
    <location>
        <begin position="508"/>
        <end position="524"/>
    </location>
</feature>
<keyword evidence="1" id="KW-1133">Transmembrane helix</keyword>
<keyword evidence="3" id="KW-1185">Reference proteome</keyword>
<accession>A0A7X2N004</accession>
<comment type="caution">
    <text evidence="2">The sequence shown here is derived from an EMBL/GenBank/DDBJ whole genome shotgun (WGS) entry which is preliminary data.</text>
</comment>
<evidence type="ECO:0000313" key="2">
    <source>
        <dbReference type="EMBL" id="MSR92203.1"/>
    </source>
</evidence>
<sequence length="618" mass="72817">MLQDYYDGDIKSFYAKINMPCRIDSKNIMLLSGKYNSYDGNDLNVKQKIYDNIIELSKNSTIETGGSIKMKVGLDKGTFKNIPDFKYNYVIKNMDVDIHITRQQEYYVTQKYSIEMLKENEDDNFLRIMDIEASLDKIYDFKCSSNEVGINSFYDSLELPKKKGRIDFTVTYKQKPALDSDVRFCIYNGSKNVNVEKMNFKINSAVPIKDCRIDCDDDIKDRIKVDKSSRNIKIESNDYLNKNTIIDAELDIDKSKFTRPMKISGLIKFFSAAICFFLSLFVYKKYCKTEIITAKNRYYEPEFIDSLKAGYLFNSEFSKKSASSLIFYWYSHKHINIESFRNNDGYNFKITKLGHLDGEHQDYEIDMFNNLFLESSEVIINKKNGSNMMYKMYSSIKKKFLANMENEKILCEIPSVLRYIINFSMYITVVCLIYDRINESRDMITKFGIYLAIGVLLLKLYSHLTKRCNIAYKNKSKGNISYRYIWIFVSVPFFLVICLMFIYKTTPFIITFMTIIFLFMSITIRNHPIKCNEVCKEKQHYLFGLHNFFNDKDTAELNMLLSYNDQYYKKVFPYIVALDDEKIFINKMKKILYADFYESEIYFSYILSCILNGSNIMV</sequence>
<dbReference type="EMBL" id="VULX01000025">
    <property type="protein sequence ID" value="MSR92203.1"/>
    <property type="molecule type" value="Genomic_DNA"/>
</dbReference>
<evidence type="ECO:0000256" key="1">
    <source>
        <dbReference type="SAM" id="Phobius"/>
    </source>
</evidence>
<proteinExistence type="predicted"/>
<dbReference type="Proteomes" id="UP000460287">
    <property type="component" value="Unassembled WGS sequence"/>
</dbReference>
<protein>
    <submittedName>
        <fullName evidence="2">DUF2207 domain-containing protein</fullName>
    </submittedName>
</protein>
<feature type="transmembrane region" description="Helical" evidence="1">
    <location>
        <begin position="263"/>
        <end position="283"/>
    </location>
</feature>
<feature type="transmembrane region" description="Helical" evidence="1">
    <location>
        <begin position="416"/>
        <end position="437"/>
    </location>
</feature>
<keyword evidence="1" id="KW-0472">Membrane</keyword>
<name>A0A7X2N004_9CLOT</name>
<dbReference type="RefSeq" id="WP_154532100.1">
    <property type="nucleotide sequence ID" value="NZ_VULX01000025.1"/>
</dbReference>
<reference evidence="2 3" key="1">
    <citation type="submission" date="2019-08" db="EMBL/GenBank/DDBJ databases">
        <title>In-depth cultivation of the pig gut microbiome towards novel bacterial diversity and tailored functional studies.</title>
        <authorList>
            <person name="Wylensek D."/>
            <person name="Hitch T.C.A."/>
            <person name="Clavel T."/>
        </authorList>
    </citation>
    <scope>NUCLEOTIDE SEQUENCE [LARGE SCALE GENOMIC DNA]</scope>
    <source>
        <strain evidence="2 3">WCA-383-APC-5B</strain>
    </source>
</reference>
<organism evidence="2 3">
    <name type="scientific">Inconstantimicrobium porci</name>
    <dbReference type="NCBI Taxonomy" id="2652291"/>
    <lineage>
        <taxon>Bacteria</taxon>
        <taxon>Bacillati</taxon>
        <taxon>Bacillota</taxon>
        <taxon>Clostridia</taxon>
        <taxon>Eubacteriales</taxon>
        <taxon>Clostridiaceae</taxon>
        <taxon>Inconstantimicrobium</taxon>
    </lineage>
</organism>
<dbReference type="AlphaFoldDB" id="A0A7X2N004"/>